<sequence length="70" mass="7964">MDLTKFGLKDLNPSSNLKYDSSNFTQKASCEFDFWTPVKVPLLLIDEQVEESEKSPADFFAKQLSIWSSA</sequence>
<name>A0A915J0W5_ROMCU</name>
<proteinExistence type="predicted"/>
<evidence type="ECO:0000313" key="1">
    <source>
        <dbReference type="Proteomes" id="UP000887565"/>
    </source>
</evidence>
<organism evidence="1 2">
    <name type="scientific">Romanomermis culicivorax</name>
    <name type="common">Nematode worm</name>
    <dbReference type="NCBI Taxonomy" id="13658"/>
    <lineage>
        <taxon>Eukaryota</taxon>
        <taxon>Metazoa</taxon>
        <taxon>Ecdysozoa</taxon>
        <taxon>Nematoda</taxon>
        <taxon>Enoplea</taxon>
        <taxon>Dorylaimia</taxon>
        <taxon>Mermithida</taxon>
        <taxon>Mermithoidea</taxon>
        <taxon>Mermithidae</taxon>
        <taxon>Romanomermis</taxon>
    </lineage>
</organism>
<reference evidence="2" key="1">
    <citation type="submission" date="2022-11" db="UniProtKB">
        <authorList>
            <consortium name="WormBaseParasite"/>
        </authorList>
    </citation>
    <scope>IDENTIFICATION</scope>
</reference>
<evidence type="ECO:0000313" key="2">
    <source>
        <dbReference type="WBParaSite" id="nRc.2.0.1.t19744-RA"/>
    </source>
</evidence>
<dbReference type="AlphaFoldDB" id="A0A915J0W5"/>
<dbReference type="WBParaSite" id="nRc.2.0.1.t19744-RA">
    <property type="protein sequence ID" value="nRc.2.0.1.t19744-RA"/>
    <property type="gene ID" value="nRc.2.0.1.g19744"/>
</dbReference>
<protein>
    <submittedName>
        <fullName evidence="2">Uncharacterized protein</fullName>
    </submittedName>
</protein>
<accession>A0A915J0W5</accession>
<keyword evidence="1" id="KW-1185">Reference proteome</keyword>
<dbReference type="Proteomes" id="UP000887565">
    <property type="component" value="Unplaced"/>
</dbReference>